<dbReference type="Proteomes" id="UP001564408">
    <property type="component" value="Unassembled WGS sequence"/>
</dbReference>
<evidence type="ECO:0000313" key="3">
    <source>
        <dbReference type="Proteomes" id="UP001564408"/>
    </source>
</evidence>
<comment type="caution">
    <text evidence="2">The sequence shown here is derived from an EMBL/GenBank/DDBJ whole genome shotgun (WGS) entry which is preliminary data.</text>
</comment>
<dbReference type="RefSeq" id="WP_369665633.1">
    <property type="nucleotide sequence ID" value="NZ_JBDKXB010000002.1"/>
</dbReference>
<evidence type="ECO:0000313" key="2">
    <source>
        <dbReference type="EMBL" id="MEY6431247.1"/>
    </source>
</evidence>
<protein>
    <submittedName>
        <fullName evidence="2">Uncharacterized protein</fullName>
    </submittedName>
</protein>
<organism evidence="2 3">
    <name type="scientific">Thioalkalicoccus limnaeus</name>
    <dbReference type="NCBI Taxonomy" id="120681"/>
    <lineage>
        <taxon>Bacteria</taxon>
        <taxon>Pseudomonadati</taxon>
        <taxon>Pseudomonadota</taxon>
        <taxon>Gammaproteobacteria</taxon>
        <taxon>Chromatiales</taxon>
        <taxon>Chromatiaceae</taxon>
        <taxon>Thioalkalicoccus</taxon>
    </lineage>
</organism>
<proteinExistence type="predicted"/>
<gene>
    <name evidence="2" type="ORF">ABC977_02365</name>
</gene>
<dbReference type="EMBL" id="JBDKXB010000002">
    <property type="protein sequence ID" value="MEY6431247.1"/>
    <property type="molecule type" value="Genomic_DNA"/>
</dbReference>
<sequence length="71" mass="8119">MPETRSVRDHPMMPDAPLTDLASLRRQYDGFPLDAYGVLLDRERAQPAGARGRADHHRLAARHGHHRDRRA</sequence>
<accession>A0ABV4BD26</accession>
<reference evidence="2 3" key="1">
    <citation type="submission" date="2024-05" db="EMBL/GenBank/DDBJ databases">
        <title>Genome Sequence and Characterization of the New Strain Purple Sulfur Bacterium of Genus Thioalkalicoccus.</title>
        <authorList>
            <person name="Bryantseva I.A."/>
            <person name="Kyndt J.A."/>
            <person name="Imhoff J.F."/>
        </authorList>
    </citation>
    <scope>NUCLEOTIDE SEQUENCE [LARGE SCALE GENOMIC DNA]</scope>
    <source>
        <strain evidence="2 3">Um2</strain>
    </source>
</reference>
<evidence type="ECO:0000256" key="1">
    <source>
        <dbReference type="SAM" id="MobiDB-lite"/>
    </source>
</evidence>
<feature type="region of interest" description="Disordered" evidence="1">
    <location>
        <begin position="46"/>
        <end position="71"/>
    </location>
</feature>
<keyword evidence="3" id="KW-1185">Reference proteome</keyword>
<name>A0ABV4BD26_9GAMM</name>
<feature type="compositionally biased region" description="Basic residues" evidence="1">
    <location>
        <begin position="54"/>
        <end position="71"/>
    </location>
</feature>